<dbReference type="PANTHER" id="PTHR11550:SF0">
    <property type="entry name" value="CTP SYNTHASE-RELATED"/>
    <property type="match status" value="1"/>
</dbReference>
<keyword evidence="7 9" id="KW-0665">Pyrimidine biosynthesis</keyword>
<evidence type="ECO:0000259" key="11">
    <source>
        <dbReference type="Pfam" id="PF06418"/>
    </source>
</evidence>
<feature type="binding site" evidence="9">
    <location>
        <begin position="384"/>
        <end position="387"/>
    </location>
    <ligand>
        <name>L-glutamine</name>
        <dbReference type="ChEBI" id="CHEBI:58359"/>
    </ligand>
</feature>
<evidence type="ECO:0000256" key="6">
    <source>
        <dbReference type="ARBA" id="ARBA00022962"/>
    </source>
</evidence>
<dbReference type="EC" id="6.3.4.2" evidence="9"/>
<organism evidence="12 13">
    <name type="scientific">Pelomonas cellulosilytica</name>
    <dbReference type="NCBI Taxonomy" id="2906762"/>
    <lineage>
        <taxon>Bacteria</taxon>
        <taxon>Pseudomonadati</taxon>
        <taxon>Pseudomonadota</taxon>
        <taxon>Betaproteobacteria</taxon>
        <taxon>Burkholderiales</taxon>
        <taxon>Sphaerotilaceae</taxon>
        <taxon>Roseateles</taxon>
    </lineage>
</organism>
<accession>A0ABS8XWD9</accession>
<reference evidence="12 13" key="1">
    <citation type="submission" date="2021-12" db="EMBL/GenBank/DDBJ databases">
        <title>Genome seq of P8.</title>
        <authorList>
            <person name="Seo T."/>
        </authorList>
    </citation>
    <scope>NUCLEOTIDE SEQUENCE [LARGE SCALE GENOMIC DNA]</scope>
    <source>
        <strain evidence="12 13">P8</strain>
    </source>
</reference>
<dbReference type="HAMAP" id="MF_01227">
    <property type="entry name" value="PyrG"/>
    <property type="match status" value="1"/>
</dbReference>
<evidence type="ECO:0000256" key="7">
    <source>
        <dbReference type="ARBA" id="ARBA00022975"/>
    </source>
</evidence>
<keyword evidence="9" id="KW-0460">Magnesium</keyword>
<dbReference type="NCBIfam" id="TIGR00337">
    <property type="entry name" value="PyrG"/>
    <property type="match status" value="1"/>
</dbReference>
<feature type="binding site" evidence="9">
    <location>
        <position position="144"/>
    </location>
    <ligand>
        <name>Mg(2+)</name>
        <dbReference type="ChEBI" id="CHEBI:18420"/>
    </ligand>
</feature>
<proteinExistence type="inferred from homology"/>
<dbReference type="Gene3D" id="3.40.50.880">
    <property type="match status" value="1"/>
</dbReference>
<feature type="binding site" evidence="9">
    <location>
        <position position="13"/>
    </location>
    <ligand>
        <name>UTP</name>
        <dbReference type="ChEBI" id="CHEBI:46398"/>
    </ligand>
</feature>
<comment type="catalytic activity">
    <reaction evidence="9">
        <text>UTP + NH4(+) + ATP = CTP + ADP + phosphate + 2 H(+)</text>
        <dbReference type="Rhea" id="RHEA:16597"/>
        <dbReference type="ChEBI" id="CHEBI:15378"/>
        <dbReference type="ChEBI" id="CHEBI:28938"/>
        <dbReference type="ChEBI" id="CHEBI:30616"/>
        <dbReference type="ChEBI" id="CHEBI:37563"/>
        <dbReference type="ChEBI" id="CHEBI:43474"/>
        <dbReference type="ChEBI" id="CHEBI:46398"/>
        <dbReference type="ChEBI" id="CHEBI:456216"/>
    </reaction>
</comment>
<comment type="function">
    <text evidence="9">Catalyzes the ATP-dependent amination of UTP to CTP with either L-glutamine or ammonia as the source of nitrogen. Regulates intracellular CTP levels through interactions with the four ribonucleotide triphosphates.</text>
</comment>
<feature type="binding site" evidence="9">
    <location>
        <position position="227"/>
    </location>
    <ligand>
        <name>CTP</name>
        <dbReference type="ChEBI" id="CHEBI:37563"/>
        <note>allosteric inhibitor</note>
    </ligand>
</feature>
<comment type="subunit">
    <text evidence="9">Homotetramer.</text>
</comment>
<keyword evidence="4 9" id="KW-0547">Nucleotide-binding</keyword>
<dbReference type="InterPro" id="IPR027417">
    <property type="entry name" value="P-loop_NTPase"/>
</dbReference>
<feature type="binding site" evidence="9">
    <location>
        <position position="473"/>
    </location>
    <ligand>
        <name>L-glutamine</name>
        <dbReference type="ChEBI" id="CHEBI:58359"/>
    </ligand>
</feature>
<feature type="binding site" evidence="9">
    <location>
        <position position="227"/>
    </location>
    <ligand>
        <name>UTP</name>
        <dbReference type="ChEBI" id="CHEBI:46398"/>
    </ligand>
</feature>
<feature type="binding site" evidence="9">
    <location>
        <position position="13"/>
    </location>
    <ligand>
        <name>CTP</name>
        <dbReference type="ChEBI" id="CHEBI:37563"/>
        <note>allosteric inhibitor</note>
    </ligand>
</feature>
<comment type="miscellaneous">
    <text evidence="9">CTPSs have evolved a hybrid strategy for distinguishing between UTP and CTP. The overlapping regions of the product feedback inhibitory and substrate sites recognize a common feature in both compounds, the triphosphate moiety. To differentiate isosteric substrate and product pyrimidine rings, an additional pocket far from the expected kinase/ligase catalytic site, specifically recognizes the cytosine and ribose portions of the product inhibitor.</text>
</comment>
<feature type="binding site" evidence="9">
    <location>
        <begin position="191"/>
        <end position="196"/>
    </location>
    <ligand>
        <name>CTP</name>
        <dbReference type="ChEBI" id="CHEBI:37563"/>
        <note>allosteric inhibitor</note>
    </ligand>
</feature>
<feature type="binding site" evidence="9">
    <location>
        <position position="356"/>
    </location>
    <ligand>
        <name>L-glutamine</name>
        <dbReference type="ChEBI" id="CHEBI:58359"/>
    </ligand>
</feature>
<feature type="binding site" evidence="9">
    <location>
        <position position="407"/>
    </location>
    <ligand>
        <name>L-glutamine</name>
        <dbReference type="ChEBI" id="CHEBI:58359"/>
    </ligand>
</feature>
<evidence type="ECO:0000256" key="1">
    <source>
        <dbReference type="ARBA" id="ARBA00005171"/>
    </source>
</evidence>
<dbReference type="SUPFAM" id="SSF52540">
    <property type="entry name" value="P-loop containing nucleoside triphosphate hydrolases"/>
    <property type="match status" value="1"/>
</dbReference>
<feature type="active site" evidence="9">
    <location>
        <position position="522"/>
    </location>
</feature>
<dbReference type="InterPro" id="IPR029062">
    <property type="entry name" value="Class_I_gatase-like"/>
</dbReference>
<dbReference type="PANTHER" id="PTHR11550">
    <property type="entry name" value="CTP SYNTHASE"/>
    <property type="match status" value="1"/>
</dbReference>
<dbReference type="InterPro" id="IPR017456">
    <property type="entry name" value="CTP_synthase_N"/>
</dbReference>
<dbReference type="InterPro" id="IPR033828">
    <property type="entry name" value="GATase1_CTP_Synthase"/>
</dbReference>
<dbReference type="CDD" id="cd03113">
    <property type="entry name" value="CTPS_N"/>
    <property type="match status" value="1"/>
</dbReference>
<evidence type="ECO:0000256" key="3">
    <source>
        <dbReference type="ARBA" id="ARBA00022598"/>
    </source>
</evidence>
<comment type="similarity">
    <text evidence="2 9">Belongs to the CTP synthase family.</text>
</comment>
<dbReference type="Gene3D" id="3.40.50.300">
    <property type="entry name" value="P-loop containing nucleotide triphosphate hydrolases"/>
    <property type="match status" value="1"/>
</dbReference>
<comment type="caution">
    <text evidence="9">Lacks conserved residue(s) required for the propagation of feature annotation.</text>
</comment>
<protein>
    <recommendedName>
        <fullName evidence="9">CTP synthase</fullName>
        <ecNumber evidence="9">6.3.4.2</ecNumber>
    </recommendedName>
    <alternativeName>
        <fullName evidence="9">Cytidine 5'-triphosphate synthase</fullName>
    </alternativeName>
    <alternativeName>
        <fullName evidence="9">Cytidine triphosphate synthetase</fullName>
        <shortName evidence="9">CTP synthetase</shortName>
        <shortName evidence="9">CTPS</shortName>
    </alternativeName>
    <alternativeName>
        <fullName evidence="9">UTP--ammonia ligase</fullName>
    </alternativeName>
</protein>
<dbReference type="RefSeq" id="WP_233373069.1">
    <property type="nucleotide sequence ID" value="NZ_JAJTWU010000006.1"/>
</dbReference>
<comment type="activity regulation">
    <text evidence="9">Allosterically activated by GTP, when glutamine is the substrate; GTP has no effect on the reaction when ammonia is the substrate. The allosteric effector GTP functions by stabilizing the protein conformation that binds the tetrahedral intermediate(s) formed during glutamine hydrolysis. Inhibited by the product CTP, via allosteric rather than competitive inhibition.</text>
</comment>
<gene>
    <name evidence="9" type="primary">pyrG</name>
    <name evidence="12" type="ORF">LXT13_16600</name>
</gene>
<name>A0ABS8XWD9_9BURK</name>
<comment type="catalytic activity">
    <reaction evidence="9">
        <text>L-glutamine + H2O = L-glutamate + NH4(+)</text>
        <dbReference type="Rhea" id="RHEA:15889"/>
        <dbReference type="ChEBI" id="CHEBI:15377"/>
        <dbReference type="ChEBI" id="CHEBI:28938"/>
        <dbReference type="ChEBI" id="CHEBI:29985"/>
        <dbReference type="ChEBI" id="CHEBI:58359"/>
    </reaction>
</comment>
<evidence type="ECO:0000313" key="12">
    <source>
        <dbReference type="EMBL" id="MCE4556025.1"/>
    </source>
</evidence>
<evidence type="ECO:0000256" key="5">
    <source>
        <dbReference type="ARBA" id="ARBA00022840"/>
    </source>
</evidence>
<sequence length="549" mass="60932">MTKYVFVTGGVVSSLGKGIASASLAAILESRGLKVTLIKLDPYINVDPGTMSPFQHGEVFVTDDGAETDLDLGHYERFITTRMKKANNFTTGQIYMSVLEKERRGDYLGKTVQVIPHITNEMQEFIRRGAGQGTPEAVDVAIVEIGGTVGDIESLPFLEAARQMSLKAGPNNVAFVHLTYVPWIAAAGELKTKPTQHTVQKLREIGIQPDALLCRADRRIPDDEREKISLFTNVPEYGVISMWDVNTIYKVPRVLHEQGLDQLICTKLQLNTKSADLKRWDNLVYEVENPKEQLTIAMCGKYTDLSDSYKSLNEALRHAGIHNHAGVKIEYVDSETLTPETVSSLAQYDAILVPGGFGKRGVEGKILAAQYAREHKLPYLGICLGMQVATIEYARHMAGLEGANSTEFEPDTPHPVIALIDEWQDADGSIQKRDANSDLGGTMRLGAQSSDVKTGTLAYDIYGPIVTERHRHRYEANEHYLDRLTKAGLVISAITQREKLTEMVELPREVHPWFVGVQFHPEFKSTPWGGHPLFTAFIKAALDHKHQAA</sequence>
<keyword evidence="9" id="KW-0479">Metal-binding</keyword>
<dbReference type="PROSITE" id="PS51273">
    <property type="entry name" value="GATASE_TYPE_1"/>
    <property type="match status" value="1"/>
</dbReference>
<feature type="active site" evidence="9">
    <location>
        <position position="520"/>
    </location>
</feature>
<comment type="caution">
    <text evidence="12">The sequence shown here is derived from an EMBL/GenBank/DDBJ whole genome shotgun (WGS) entry which is preliminary data.</text>
</comment>
<dbReference type="GO" id="GO:0003883">
    <property type="term" value="F:CTP synthase activity"/>
    <property type="evidence" value="ECO:0007669"/>
    <property type="project" value="UniProtKB-EC"/>
</dbReference>
<evidence type="ECO:0000256" key="9">
    <source>
        <dbReference type="HAMAP-Rule" id="MF_01227"/>
    </source>
</evidence>
<keyword evidence="5 9" id="KW-0067">ATP-binding</keyword>
<feature type="domain" description="CTP synthase N-terminal" evidence="11">
    <location>
        <begin position="3"/>
        <end position="270"/>
    </location>
</feature>
<feature type="binding site" evidence="9">
    <location>
        <begin position="14"/>
        <end position="19"/>
    </location>
    <ligand>
        <name>ATP</name>
        <dbReference type="ChEBI" id="CHEBI:30616"/>
    </ligand>
</feature>
<evidence type="ECO:0000313" key="13">
    <source>
        <dbReference type="Proteomes" id="UP001200741"/>
    </source>
</evidence>
<dbReference type="SUPFAM" id="SSF52317">
    <property type="entry name" value="Class I glutamine amidotransferase-like"/>
    <property type="match status" value="1"/>
</dbReference>
<dbReference type="EMBL" id="JAJTWU010000006">
    <property type="protein sequence ID" value="MCE4556025.1"/>
    <property type="molecule type" value="Genomic_DNA"/>
</dbReference>
<evidence type="ECO:0000256" key="4">
    <source>
        <dbReference type="ARBA" id="ARBA00022741"/>
    </source>
</evidence>
<dbReference type="Pfam" id="PF06418">
    <property type="entry name" value="CTP_synth_N"/>
    <property type="match status" value="1"/>
</dbReference>
<evidence type="ECO:0000256" key="8">
    <source>
        <dbReference type="ARBA" id="ARBA00047781"/>
    </source>
</evidence>
<dbReference type="NCBIfam" id="NF003792">
    <property type="entry name" value="PRK05380.1"/>
    <property type="match status" value="1"/>
</dbReference>
<feature type="binding site" evidence="9">
    <location>
        <begin position="151"/>
        <end position="153"/>
    </location>
    <ligand>
        <name>CTP</name>
        <dbReference type="ChEBI" id="CHEBI:37563"/>
        <note>allosteric inhibitor</note>
    </ligand>
</feature>
<feature type="binding site" evidence="9">
    <location>
        <position position="71"/>
    </location>
    <ligand>
        <name>ATP</name>
        <dbReference type="ChEBI" id="CHEBI:30616"/>
    </ligand>
</feature>
<dbReference type="CDD" id="cd01746">
    <property type="entry name" value="GATase1_CTP_Synthase"/>
    <property type="match status" value="1"/>
</dbReference>
<feature type="binding site" evidence="9">
    <location>
        <position position="245"/>
    </location>
    <ligand>
        <name>ATP</name>
        <dbReference type="ChEBI" id="CHEBI:30616"/>
    </ligand>
</feature>
<comment type="catalytic activity">
    <reaction evidence="8 9">
        <text>UTP + L-glutamine + ATP + H2O = CTP + L-glutamate + ADP + phosphate + 2 H(+)</text>
        <dbReference type="Rhea" id="RHEA:26426"/>
        <dbReference type="ChEBI" id="CHEBI:15377"/>
        <dbReference type="ChEBI" id="CHEBI:15378"/>
        <dbReference type="ChEBI" id="CHEBI:29985"/>
        <dbReference type="ChEBI" id="CHEBI:30616"/>
        <dbReference type="ChEBI" id="CHEBI:37563"/>
        <dbReference type="ChEBI" id="CHEBI:43474"/>
        <dbReference type="ChEBI" id="CHEBI:46398"/>
        <dbReference type="ChEBI" id="CHEBI:58359"/>
        <dbReference type="ChEBI" id="CHEBI:456216"/>
        <dbReference type="EC" id="6.3.4.2"/>
    </reaction>
</comment>
<dbReference type="InterPro" id="IPR017926">
    <property type="entry name" value="GATASE"/>
</dbReference>
<comment type="pathway">
    <text evidence="1 9">Pyrimidine metabolism; CTP biosynthesis via de novo pathway; CTP from UDP: step 2/2.</text>
</comment>
<feature type="binding site" evidence="9">
    <location>
        <begin position="191"/>
        <end position="196"/>
    </location>
    <ligand>
        <name>UTP</name>
        <dbReference type="ChEBI" id="CHEBI:46398"/>
    </ligand>
</feature>
<feature type="region of interest" description="Amidoligase domain" evidence="9">
    <location>
        <begin position="1"/>
        <end position="270"/>
    </location>
</feature>
<dbReference type="Pfam" id="PF00117">
    <property type="entry name" value="GATase"/>
    <property type="match status" value="1"/>
</dbReference>
<evidence type="ECO:0000256" key="2">
    <source>
        <dbReference type="ARBA" id="ARBA00007533"/>
    </source>
</evidence>
<feature type="active site" description="Nucleophile; for glutamine hydrolysis" evidence="9">
    <location>
        <position position="383"/>
    </location>
</feature>
<feature type="domain" description="Glutamine amidotransferase" evidence="10">
    <location>
        <begin position="305"/>
        <end position="539"/>
    </location>
</feature>
<keyword evidence="13" id="KW-1185">Reference proteome</keyword>
<keyword evidence="6 9" id="KW-0315">Glutamine amidotransferase</keyword>
<evidence type="ECO:0000259" key="10">
    <source>
        <dbReference type="Pfam" id="PF00117"/>
    </source>
</evidence>
<feature type="binding site" evidence="9">
    <location>
        <position position="71"/>
    </location>
    <ligand>
        <name>Mg(2+)</name>
        <dbReference type="ChEBI" id="CHEBI:18420"/>
    </ligand>
</feature>
<dbReference type="InterPro" id="IPR004468">
    <property type="entry name" value="CTP_synthase"/>
</dbReference>
<keyword evidence="3 9" id="KW-0436">Ligase</keyword>
<dbReference type="Proteomes" id="UP001200741">
    <property type="component" value="Unassembled WGS sequence"/>
</dbReference>